<sequence>MLICTSSLAELRLRHGGSMKITLAAAVSATLMLTLATGCRVSSEEQGDKKNVSIATPFGSMHVNTDEKPDTTSIGLAVYPGATPYKDPGSDHKDSGSADINMSFGDFHLGVKAATFITPDSQDKVLAFYKKELAKYGDVITCRGDSTLGEPTRTAQGLTCDEDKKNHVTSSNMDSGDLELRAGSQQHQHVVGVEDKSGKTKIGLVALDLPVIHDKKDVE</sequence>
<proteinExistence type="predicted"/>
<name>A0A1H6AGJ7_9BACT</name>
<evidence type="ECO:0000313" key="1">
    <source>
        <dbReference type="EMBL" id="SEG47899.1"/>
    </source>
</evidence>
<gene>
    <name evidence="1" type="ORF">SAMN05421819_3155</name>
</gene>
<dbReference type="AlphaFoldDB" id="A0A1H6AGJ7"/>
<keyword evidence="2" id="KW-1185">Reference proteome</keyword>
<organism evidence="1 2">
    <name type="scientific">Bryocella elongata</name>
    <dbReference type="NCBI Taxonomy" id="863522"/>
    <lineage>
        <taxon>Bacteria</taxon>
        <taxon>Pseudomonadati</taxon>
        <taxon>Acidobacteriota</taxon>
        <taxon>Terriglobia</taxon>
        <taxon>Terriglobales</taxon>
        <taxon>Acidobacteriaceae</taxon>
        <taxon>Bryocella</taxon>
    </lineage>
</organism>
<evidence type="ECO:0000313" key="2">
    <source>
        <dbReference type="Proteomes" id="UP000236728"/>
    </source>
</evidence>
<accession>A0A1H6AGJ7</accession>
<dbReference type="Proteomes" id="UP000236728">
    <property type="component" value="Unassembled WGS sequence"/>
</dbReference>
<dbReference type="EMBL" id="FNVA01000005">
    <property type="protein sequence ID" value="SEG47899.1"/>
    <property type="molecule type" value="Genomic_DNA"/>
</dbReference>
<protein>
    <submittedName>
        <fullName evidence="1">Uncharacterized protein</fullName>
    </submittedName>
</protein>
<reference evidence="1 2" key="1">
    <citation type="submission" date="2016-10" db="EMBL/GenBank/DDBJ databases">
        <authorList>
            <person name="de Groot N.N."/>
        </authorList>
    </citation>
    <scope>NUCLEOTIDE SEQUENCE [LARGE SCALE GENOMIC DNA]</scope>
    <source>
        <strain evidence="1 2">DSM 22489</strain>
    </source>
</reference>